<proteinExistence type="predicted"/>
<dbReference type="Proteomes" id="UP000332933">
    <property type="component" value="Unassembled WGS sequence"/>
</dbReference>
<reference evidence="2 3" key="1">
    <citation type="submission" date="2019-03" db="EMBL/GenBank/DDBJ databases">
        <authorList>
            <person name="Gaulin E."/>
            <person name="Dumas B."/>
        </authorList>
    </citation>
    <scope>NUCLEOTIDE SEQUENCE [LARGE SCALE GENOMIC DNA]</scope>
    <source>
        <strain evidence="2">CBS 568.67</strain>
    </source>
</reference>
<keyword evidence="3" id="KW-1185">Reference proteome</keyword>
<sequence>MATSSIRTRTVLGVPVGQDRGRRGARMGDVRPEPTAQRVARGIIFVVYACIFLTHLSDTLEKNWAVVSVLWQDPTTGGTGADNATAWFQDGSNDDGCISLTKVPHAREMCTIST</sequence>
<protein>
    <submittedName>
        <fullName evidence="2">Aste57867_933 protein</fullName>
    </submittedName>
</protein>
<dbReference type="AlphaFoldDB" id="A0A485K756"/>
<evidence type="ECO:0000313" key="2">
    <source>
        <dbReference type="EMBL" id="VFT78156.1"/>
    </source>
</evidence>
<accession>A0A485K756</accession>
<gene>
    <name evidence="2" type="primary">Aste57867_933</name>
    <name evidence="1" type="ORF">As57867_000932</name>
    <name evidence="2" type="ORF">ASTE57867_933</name>
</gene>
<evidence type="ECO:0000313" key="1">
    <source>
        <dbReference type="EMBL" id="KAF0719583.1"/>
    </source>
</evidence>
<organism evidence="2 3">
    <name type="scientific">Aphanomyces stellatus</name>
    <dbReference type="NCBI Taxonomy" id="120398"/>
    <lineage>
        <taxon>Eukaryota</taxon>
        <taxon>Sar</taxon>
        <taxon>Stramenopiles</taxon>
        <taxon>Oomycota</taxon>
        <taxon>Saprolegniomycetes</taxon>
        <taxon>Saprolegniales</taxon>
        <taxon>Verrucalvaceae</taxon>
        <taxon>Aphanomyces</taxon>
    </lineage>
</organism>
<name>A0A485K756_9STRA</name>
<reference evidence="1" key="2">
    <citation type="submission" date="2019-06" db="EMBL/GenBank/DDBJ databases">
        <title>Genomics analysis of Aphanomyces spp. identifies a new class of oomycete effector associated with host adaptation.</title>
        <authorList>
            <person name="Gaulin E."/>
        </authorList>
    </citation>
    <scope>NUCLEOTIDE SEQUENCE</scope>
    <source>
        <strain evidence="1">CBS 578.67</strain>
    </source>
</reference>
<dbReference type="EMBL" id="CAADRA010000060">
    <property type="protein sequence ID" value="VFT78156.1"/>
    <property type="molecule type" value="Genomic_DNA"/>
</dbReference>
<dbReference type="EMBL" id="VJMH01000060">
    <property type="protein sequence ID" value="KAF0719583.1"/>
    <property type="molecule type" value="Genomic_DNA"/>
</dbReference>
<evidence type="ECO:0000313" key="3">
    <source>
        <dbReference type="Proteomes" id="UP000332933"/>
    </source>
</evidence>